<reference evidence="10" key="1">
    <citation type="submission" date="2019-12" db="UniProtKB">
        <authorList>
            <consortium name="WormBaseParasite"/>
        </authorList>
    </citation>
    <scope>IDENTIFICATION</scope>
</reference>
<evidence type="ECO:0000256" key="5">
    <source>
        <dbReference type="SAM" id="MobiDB-lite"/>
    </source>
</evidence>
<dbReference type="FunFam" id="1.20.1740.10:FF:000022">
    <property type="entry name" value="Bumetanide-sensitive na-k-cl cotransport protein"/>
    <property type="match status" value="1"/>
</dbReference>
<evidence type="ECO:0000259" key="8">
    <source>
        <dbReference type="Pfam" id="PF03522"/>
    </source>
</evidence>
<protein>
    <submittedName>
        <fullName evidence="10">Solute carrier family 12 member 2</fullName>
    </submittedName>
</protein>
<dbReference type="GO" id="GO:0055064">
    <property type="term" value="P:chloride ion homeostasis"/>
    <property type="evidence" value="ECO:0007669"/>
    <property type="project" value="TreeGrafter"/>
</dbReference>
<keyword evidence="3 6" id="KW-1133">Transmembrane helix</keyword>
<keyword evidence="2 6" id="KW-0812">Transmembrane</keyword>
<feature type="transmembrane region" description="Helical" evidence="6">
    <location>
        <begin position="156"/>
        <end position="176"/>
    </location>
</feature>
<dbReference type="InterPro" id="IPR004841">
    <property type="entry name" value="AA-permease/SLC12A_dom"/>
</dbReference>
<dbReference type="NCBIfam" id="TIGR00930">
    <property type="entry name" value="2a30"/>
    <property type="match status" value="1"/>
</dbReference>
<dbReference type="InterPro" id="IPR018491">
    <property type="entry name" value="SLC12_C"/>
</dbReference>
<dbReference type="PANTHER" id="PTHR11827:SF103">
    <property type="entry name" value="SODIUM CHLORIDE COTRANSPORTER 69, ISOFORM E"/>
    <property type="match status" value="1"/>
</dbReference>
<evidence type="ECO:0000256" key="4">
    <source>
        <dbReference type="ARBA" id="ARBA00023136"/>
    </source>
</evidence>
<accession>A0A5S6R3N1</accession>
<dbReference type="InterPro" id="IPR004842">
    <property type="entry name" value="SLC12A_fam"/>
</dbReference>
<evidence type="ECO:0000313" key="9">
    <source>
        <dbReference type="Proteomes" id="UP000046395"/>
    </source>
</evidence>
<dbReference type="STRING" id="70415.A0A5S6R3N1"/>
<keyword evidence="9" id="KW-1185">Reference proteome</keyword>
<dbReference type="GO" id="GO:0055075">
    <property type="term" value="P:potassium ion homeostasis"/>
    <property type="evidence" value="ECO:0007669"/>
    <property type="project" value="TreeGrafter"/>
</dbReference>
<dbReference type="PANTHER" id="PTHR11827">
    <property type="entry name" value="SOLUTE CARRIER FAMILY 12, CATION COTRANSPORTERS"/>
    <property type="match status" value="1"/>
</dbReference>
<feature type="transmembrane region" description="Helical" evidence="6">
    <location>
        <begin position="328"/>
        <end position="350"/>
    </location>
</feature>
<feature type="transmembrane region" description="Helical" evidence="6">
    <location>
        <begin position="131"/>
        <end position="150"/>
    </location>
</feature>
<feature type="transmembrane region" description="Helical" evidence="6">
    <location>
        <begin position="277"/>
        <end position="296"/>
    </location>
</feature>
<feature type="transmembrane region" description="Helical" evidence="6">
    <location>
        <begin position="543"/>
        <end position="576"/>
    </location>
</feature>
<dbReference type="Pfam" id="PF03522">
    <property type="entry name" value="SLC12"/>
    <property type="match status" value="1"/>
</dbReference>
<dbReference type="Proteomes" id="UP000046395">
    <property type="component" value="Unassembled WGS sequence"/>
</dbReference>
<evidence type="ECO:0000256" key="2">
    <source>
        <dbReference type="ARBA" id="ARBA00022692"/>
    </source>
</evidence>
<feature type="transmembrane region" description="Helical" evidence="6">
    <location>
        <begin position="362"/>
        <end position="382"/>
    </location>
</feature>
<evidence type="ECO:0000256" key="6">
    <source>
        <dbReference type="SAM" id="Phobius"/>
    </source>
</evidence>
<dbReference type="Gene3D" id="1.20.1740.10">
    <property type="entry name" value="Amino acid/polyamine transporter I"/>
    <property type="match status" value="1"/>
</dbReference>
<evidence type="ECO:0000256" key="1">
    <source>
        <dbReference type="ARBA" id="ARBA00004141"/>
    </source>
</evidence>
<evidence type="ECO:0000313" key="10">
    <source>
        <dbReference type="WBParaSite" id="TMUE_3000013792.1"/>
    </source>
</evidence>
<proteinExistence type="predicted"/>
<organism evidence="9 10">
    <name type="scientific">Trichuris muris</name>
    <name type="common">Mouse whipworm</name>
    <dbReference type="NCBI Taxonomy" id="70415"/>
    <lineage>
        <taxon>Eukaryota</taxon>
        <taxon>Metazoa</taxon>
        <taxon>Ecdysozoa</taxon>
        <taxon>Nematoda</taxon>
        <taxon>Enoplea</taxon>
        <taxon>Dorylaimia</taxon>
        <taxon>Trichinellida</taxon>
        <taxon>Trichuridae</taxon>
        <taxon>Trichuris</taxon>
    </lineage>
</organism>
<sequence>MKKQQEGDNMDAAAEETAHEVVIFDEGSDMPESPVTSPAVVVTRTKSMDMEMQVPNIKLYQMEMLKMRSSRPSLTDLHESMEYVDLDEPADAGDGNVFEEPTASEGDQPPNAVGAFQPPDAKVKFGWIRGVLIRCILNILGATLYLRLGWVAGHAGIALGTVIVLFSTLITTLTALSMCALCTNGEIQGGGAYFMLSRSLGPEFGGSMGMIFGLADATYSAMNVIGFAETINSFLTQADLRIVDGGLNDIRIIGACTQLVLFTVVMISVAWEAKTELVLFLIISASYVTFLVGTCLPPSAVQMAQGITGYQWSTFSQNVLPSWSGETIFTVFGIYLPSVTGIMAGAGISGDLAEPNKSIPKGTLLGILTTTILYLSGIWLTGTTCIRNASGRLEDLYNGSITACAENSTCQYGLLNSNEVMQSESVFPPLVTAGIFATCLSSSLTCLVSAPRTFQAICKDRLYPHISFLGKGSGTQDEPRRATVLVTIIGLIVISVGDLNSVAPLISNLYLASFALINYACFDGSLAQSPGWRPAFKYYNMWLSLLGALLCIAAMFILSWVMAFVTVAIISALYVYLLHRKPNVNWGSSGQAYTYTRALRDMINLLTIEEHVKNYRPQFLVFTGNPVSRPCLIDFVRSITKDVSLMVCGHVITSKNPGELCGSMTSWTSKVHGWLHRRRVKAFYTPVVVDNYFRGIEMLLQLSGFGKLTPNIAFMGYKADWRTCEVEDMKNYMNTIHECFSHDLAVCILRLSSGCDFSDILQKYPFFDGSDLLDPVAYRAAERARRHKQANEISVERNLYSIDEKLQTVEKEEPRESECQKETKPAVKRLVNSVTLFAKERTPKRHVTSKKSIAAKGLSIAVNQFRRKRKHAVIDVWWFSDDGGLTLLVSHLLSQSKSYLEGAQLRVFTKAQDVNNLTEEEESLKALLAKFRIAYTDVIVLPDMLSLPNEATVRRFEQLTAPFFRSESELLHEKEKDDIFITTSQKESLRRRINRHLLTHELLQRYSKESTLIVISLPVPRKGRESAYMFLGFLEIITRDLPPVLLVREIAWFLLALFSQSHRGNKREISGSLNKTSD</sequence>
<feature type="transmembrane region" description="Helical" evidence="6">
    <location>
        <begin position="250"/>
        <end position="271"/>
    </location>
</feature>
<dbReference type="WBParaSite" id="TMUE_3000013792.1">
    <property type="protein sequence ID" value="TMUE_3000013792.1"/>
    <property type="gene ID" value="WBGene00302033"/>
</dbReference>
<dbReference type="GO" id="GO:0016020">
    <property type="term" value="C:membrane"/>
    <property type="evidence" value="ECO:0007669"/>
    <property type="project" value="UniProtKB-SubCell"/>
</dbReference>
<dbReference type="GO" id="GO:1990573">
    <property type="term" value="P:potassium ion import across plasma membrane"/>
    <property type="evidence" value="ECO:0007669"/>
    <property type="project" value="TreeGrafter"/>
</dbReference>
<dbReference type="Pfam" id="PF00324">
    <property type="entry name" value="AA_permease"/>
    <property type="match status" value="1"/>
</dbReference>
<evidence type="ECO:0000259" key="7">
    <source>
        <dbReference type="Pfam" id="PF00324"/>
    </source>
</evidence>
<dbReference type="GO" id="GO:0006884">
    <property type="term" value="P:cell volume homeostasis"/>
    <property type="evidence" value="ECO:0007669"/>
    <property type="project" value="TreeGrafter"/>
</dbReference>
<name>A0A5S6R3N1_TRIMR</name>
<feature type="domain" description="SLC12A transporter C-terminal" evidence="8">
    <location>
        <begin position="629"/>
        <end position="1048"/>
    </location>
</feature>
<keyword evidence="4 6" id="KW-0472">Membrane</keyword>
<evidence type="ECO:0000256" key="3">
    <source>
        <dbReference type="ARBA" id="ARBA00022989"/>
    </source>
</evidence>
<feature type="domain" description="Amino acid permease/ SLC12A" evidence="7">
    <location>
        <begin position="130"/>
        <end position="620"/>
    </location>
</feature>
<dbReference type="GO" id="GO:0055078">
    <property type="term" value="P:sodium ion homeostasis"/>
    <property type="evidence" value="ECO:0007669"/>
    <property type="project" value="TreeGrafter"/>
</dbReference>
<dbReference type="GO" id="GO:0008511">
    <property type="term" value="F:sodium:potassium:chloride symporter activity"/>
    <property type="evidence" value="ECO:0007669"/>
    <property type="project" value="TreeGrafter"/>
</dbReference>
<feature type="region of interest" description="Disordered" evidence="5">
    <location>
        <begin position="89"/>
        <end position="111"/>
    </location>
</feature>
<comment type="subcellular location">
    <subcellularLocation>
        <location evidence="1">Membrane</location>
        <topology evidence="1">Multi-pass membrane protein</topology>
    </subcellularLocation>
</comment>
<dbReference type="AlphaFoldDB" id="A0A5S6R3N1"/>